<accession>A0A8K0WM25</accession>
<name>A0A8K0WM25_9HYPO</name>
<reference evidence="2" key="1">
    <citation type="journal article" date="2021" name="Nat. Commun.">
        <title>Genetic determinants of endophytism in the Arabidopsis root mycobiome.</title>
        <authorList>
            <person name="Mesny F."/>
            <person name="Miyauchi S."/>
            <person name="Thiergart T."/>
            <person name="Pickel B."/>
            <person name="Atanasova L."/>
            <person name="Karlsson M."/>
            <person name="Huettel B."/>
            <person name="Barry K.W."/>
            <person name="Haridas S."/>
            <person name="Chen C."/>
            <person name="Bauer D."/>
            <person name="Andreopoulos W."/>
            <person name="Pangilinan J."/>
            <person name="LaButti K."/>
            <person name="Riley R."/>
            <person name="Lipzen A."/>
            <person name="Clum A."/>
            <person name="Drula E."/>
            <person name="Henrissat B."/>
            <person name="Kohler A."/>
            <person name="Grigoriev I.V."/>
            <person name="Martin F.M."/>
            <person name="Hacquard S."/>
        </authorList>
    </citation>
    <scope>NUCLEOTIDE SEQUENCE</scope>
    <source>
        <strain evidence="2">MPI-CAGE-CH-0235</strain>
    </source>
</reference>
<sequence length="159" mass="17617">MSSYGKNQNAWSTFVGSWNHLGRSKSDYMRLAIMDLIMLSRTAHFIGQVVRMAAERQTTTLIIDCIIGPLGTVFVAWSLGSLGVARGERRVLGVNWSRLHFDILLGFFLLLSLGLLIAFFMTSGLQISNILFTTWCVVWILISLGAWVAGKCSTNDSPV</sequence>
<keyword evidence="1" id="KW-0812">Transmembrane</keyword>
<keyword evidence="3" id="KW-1185">Reference proteome</keyword>
<feature type="transmembrane region" description="Helical" evidence="1">
    <location>
        <begin position="127"/>
        <end position="149"/>
    </location>
</feature>
<dbReference type="OrthoDB" id="3750908at2759"/>
<dbReference type="AlphaFoldDB" id="A0A8K0WM25"/>
<protein>
    <submittedName>
        <fullName evidence="2">Uncharacterized protein</fullName>
    </submittedName>
</protein>
<evidence type="ECO:0000313" key="2">
    <source>
        <dbReference type="EMBL" id="KAH7305481.1"/>
    </source>
</evidence>
<feature type="transmembrane region" description="Helical" evidence="1">
    <location>
        <begin position="99"/>
        <end position="120"/>
    </location>
</feature>
<proteinExistence type="predicted"/>
<evidence type="ECO:0000313" key="3">
    <source>
        <dbReference type="Proteomes" id="UP000813444"/>
    </source>
</evidence>
<evidence type="ECO:0000256" key="1">
    <source>
        <dbReference type="SAM" id="Phobius"/>
    </source>
</evidence>
<dbReference type="EMBL" id="JAGPNK010000018">
    <property type="protein sequence ID" value="KAH7305481.1"/>
    <property type="molecule type" value="Genomic_DNA"/>
</dbReference>
<gene>
    <name evidence="2" type="ORF">B0I35DRAFT_443864</name>
</gene>
<dbReference type="Proteomes" id="UP000813444">
    <property type="component" value="Unassembled WGS sequence"/>
</dbReference>
<keyword evidence="1" id="KW-0472">Membrane</keyword>
<comment type="caution">
    <text evidence="2">The sequence shown here is derived from an EMBL/GenBank/DDBJ whole genome shotgun (WGS) entry which is preliminary data.</text>
</comment>
<feature type="transmembrane region" description="Helical" evidence="1">
    <location>
        <begin position="59"/>
        <end position="79"/>
    </location>
</feature>
<keyword evidence="1" id="KW-1133">Transmembrane helix</keyword>
<organism evidence="2 3">
    <name type="scientific">Stachybotrys elegans</name>
    <dbReference type="NCBI Taxonomy" id="80388"/>
    <lineage>
        <taxon>Eukaryota</taxon>
        <taxon>Fungi</taxon>
        <taxon>Dikarya</taxon>
        <taxon>Ascomycota</taxon>
        <taxon>Pezizomycotina</taxon>
        <taxon>Sordariomycetes</taxon>
        <taxon>Hypocreomycetidae</taxon>
        <taxon>Hypocreales</taxon>
        <taxon>Stachybotryaceae</taxon>
        <taxon>Stachybotrys</taxon>
    </lineage>
</organism>